<accession>A0ABS5U1I1</accession>
<dbReference type="Gene3D" id="1.20.1270.240">
    <property type="match status" value="1"/>
</dbReference>
<organism evidence="3 4">
    <name type="scientific">Cellulomonas fulva</name>
    <dbReference type="NCBI Taxonomy" id="2835530"/>
    <lineage>
        <taxon>Bacteria</taxon>
        <taxon>Bacillati</taxon>
        <taxon>Actinomycetota</taxon>
        <taxon>Actinomycetes</taxon>
        <taxon>Micrococcales</taxon>
        <taxon>Cellulomonadaceae</taxon>
        <taxon>Cellulomonas</taxon>
    </lineage>
</organism>
<dbReference type="Proteomes" id="UP000722125">
    <property type="component" value="Unassembled WGS sequence"/>
</dbReference>
<evidence type="ECO:0000313" key="3">
    <source>
        <dbReference type="EMBL" id="MBT0995251.1"/>
    </source>
</evidence>
<gene>
    <name evidence="3" type="ORF">KIN34_13250</name>
</gene>
<dbReference type="InterPro" id="IPR016477">
    <property type="entry name" value="Fructo-/Ketosamine-3-kinase"/>
</dbReference>
<protein>
    <submittedName>
        <fullName evidence="3">Fructosamine kinase family protein</fullName>
    </submittedName>
</protein>
<feature type="compositionally biased region" description="Basic residues" evidence="2">
    <location>
        <begin position="15"/>
        <end position="25"/>
    </location>
</feature>
<proteinExistence type="inferred from homology"/>
<comment type="caution">
    <text evidence="3">The sequence shown here is derived from an EMBL/GenBank/DDBJ whole genome shotgun (WGS) entry which is preliminary data.</text>
</comment>
<dbReference type="InterPro" id="IPR011009">
    <property type="entry name" value="Kinase-like_dom_sf"/>
</dbReference>
<sequence>MPACCAPVRRARRAGGARGRRRCRPASRGGARQDRRVFRKSRPDAPPGFFRCEAAGLRWLREADAVPVVGVLDVADDHLDLERLTSVAPPREAAVALGRGLARLHGSSAPAFGSPPPGWERDGWFGPLDDPLPMPAGAHDRWGEFLAVRRLRPLADLLDGAGVAPSLVGRLRRVADRAESGAWDDDEPPARLHGDLWAGNVMWTPAGATLIDPAAHGGHRETDLAMLALFGLPHLDEVVAAYDDELPLRRGWRRRVGLHQLYPVGVHVVLFGGHYGAQLDRLLAGLDG</sequence>
<evidence type="ECO:0000256" key="1">
    <source>
        <dbReference type="PIRNR" id="PIRNR006221"/>
    </source>
</evidence>
<dbReference type="EMBL" id="JAHBOH010000001">
    <property type="protein sequence ID" value="MBT0995251.1"/>
    <property type="molecule type" value="Genomic_DNA"/>
</dbReference>
<comment type="similarity">
    <text evidence="1">Belongs to the fructosamine kinase family.</text>
</comment>
<dbReference type="Pfam" id="PF03881">
    <property type="entry name" value="Fructosamin_kin"/>
    <property type="match status" value="1"/>
</dbReference>
<evidence type="ECO:0000256" key="2">
    <source>
        <dbReference type="SAM" id="MobiDB-lite"/>
    </source>
</evidence>
<dbReference type="GO" id="GO:0016301">
    <property type="term" value="F:kinase activity"/>
    <property type="evidence" value="ECO:0007669"/>
    <property type="project" value="UniProtKB-KW"/>
</dbReference>
<evidence type="ECO:0000313" key="4">
    <source>
        <dbReference type="Proteomes" id="UP000722125"/>
    </source>
</evidence>
<feature type="region of interest" description="Disordered" evidence="2">
    <location>
        <begin position="15"/>
        <end position="42"/>
    </location>
</feature>
<keyword evidence="1" id="KW-0808">Transferase</keyword>
<dbReference type="PANTHER" id="PTHR12149:SF8">
    <property type="entry name" value="PROTEIN-RIBULOSAMINE 3-KINASE"/>
    <property type="match status" value="1"/>
</dbReference>
<dbReference type="SUPFAM" id="SSF56112">
    <property type="entry name" value="Protein kinase-like (PK-like)"/>
    <property type="match status" value="1"/>
</dbReference>
<dbReference type="Gene3D" id="1.10.510.10">
    <property type="entry name" value="Transferase(Phosphotransferase) domain 1"/>
    <property type="match status" value="1"/>
</dbReference>
<dbReference type="PANTHER" id="PTHR12149">
    <property type="entry name" value="FRUCTOSAMINE 3 KINASE-RELATED PROTEIN"/>
    <property type="match status" value="1"/>
</dbReference>
<keyword evidence="4" id="KW-1185">Reference proteome</keyword>
<keyword evidence="1 3" id="KW-0418">Kinase</keyword>
<name>A0ABS5U1I1_9CELL</name>
<dbReference type="Gene3D" id="3.30.200.20">
    <property type="entry name" value="Phosphorylase Kinase, domain 1"/>
    <property type="match status" value="1"/>
</dbReference>
<reference evidence="3 4" key="1">
    <citation type="submission" date="2021-05" db="EMBL/GenBank/DDBJ databases">
        <title>Description of Cellulomonas sp. DKR-3 sp. nov.</title>
        <authorList>
            <person name="Dahal R.H."/>
            <person name="Chaudhary D.K."/>
        </authorList>
    </citation>
    <scope>NUCLEOTIDE SEQUENCE [LARGE SCALE GENOMIC DNA]</scope>
    <source>
        <strain evidence="3 4">DKR-3</strain>
    </source>
</reference>
<dbReference type="PIRSF" id="PIRSF006221">
    <property type="entry name" value="Ketosamine-3-kinase"/>
    <property type="match status" value="1"/>
</dbReference>